<dbReference type="InterPro" id="IPR002641">
    <property type="entry name" value="PNPLA_dom"/>
</dbReference>
<evidence type="ECO:0000256" key="2">
    <source>
        <dbReference type="PROSITE-ProRule" id="PRU01161"/>
    </source>
</evidence>
<gene>
    <name evidence="4" type="ORF">FHR86_003839</name>
</gene>
<evidence type="ECO:0000313" key="4">
    <source>
        <dbReference type="EMBL" id="NIJ03478.1"/>
    </source>
</evidence>
<dbReference type="Pfam" id="PF01734">
    <property type="entry name" value="Patatin"/>
    <property type="match status" value="1"/>
</dbReference>
<feature type="active site" description="Nucleophile" evidence="2">
    <location>
        <position position="53"/>
    </location>
</feature>
<feature type="active site" description="Proton acceptor" evidence="2">
    <location>
        <position position="206"/>
    </location>
</feature>
<keyword evidence="2" id="KW-0442">Lipid degradation</keyword>
<dbReference type="Proteomes" id="UP000802392">
    <property type="component" value="Unassembled WGS sequence"/>
</dbReference>
<evidence type="ECO:0000259" key="3">
    <source>
        <dbReference type="PROSITE" id="PS51635"/>
    </source>
</evidence>
<evidence type="ECO:0000313" key="5">
    <source>
        <dbReference type="Proteomes" id="UP000802392"/>
    </source>
</evidence>
<sequence length="306" mass="31888">MNAQSSFLSPSRRRALVLGGGGSTGNAWLIGVLAGLSEAGVNPTVADLIVGTSAGSTAAAQIASASPRELLAAALVPVPAPQRRSPSSDAVAKGGANPVEDHLQRIRGIIASSTDLVDMRRRMGGAALHVAATSDDSWQEHWRRTVAMRLPALGWPEQSLAITAVEAENGTPVVFDRHSGVELVDAVAASCSSGRPYRIRDEYYIDGGYRTNADNADLASGYGRVLILSPFGGQSLLPAGWGAHLDEQMRELRKSGSRVEAVFPDSGSAHLFGANAMNPTLRPPAAQAGYERGLAAASTVNALWGD</sequence>
<feature type="domain" description="PNPLA" evidence="3">
    <location>
        <begin position="17"/>
        <end position="220"/>
    </location>
</feature>
<name>A0ABX0TLL3_9MICC</name>
<dbReference type="RefSeq" id="WP_167269722.1">
    <property type="nucleotide sequence ID" value="NZ_BAAAVO010000008.1"/>
</dbReference>
<accession>A0ABX0TLL3</accession>
<reference evidence="4 5" key="1">
    <citation type="submission" date="2020-03" db="EMBL/GenBank/DDBJ databases">
        <title>Genomic Encyclopedia of Type Strains, Phase III (KMG-III): the genomes of soil and plant-associated and newly described type strains.</title>
        <authorList>
            <person name="Whitman W."/>
        </authorList>
    </citation>
    <scope>NUCLEOTIDE SEQUENCE [LARGE SCALE GENOMIC DNA]</scope>
    <source>
        <strain evidence="4 5">CECT 4207</strain>
    </source>
</reference>
<feature type="short sequence motif" description="DGA/G" evidence="2">
    <location>
        <begin position="206"/>
        <end position="208"/>
    </location>
</feature>
<feature type="short sequence motif" description="GXSXG" evidence="2">
    <location>
        <begin position="51"/>
        <end position="55"/>
    </location>
</feature>
<organism evidence="4 5">
    <name type="scientific">Paenarthrobacter ilicis</name>
    <dbReference type="NCBI Taxonomy" id="43665"/>
    <lineage>
        <taxon>Bacteria</taxon>
        <taxon>Bacillati</taxon>
        <taxon>Actinomycetota</taxon>
        <taxon>Actinomycetes</taxon>
        <taxon>Micrococcales</taxon>
        <taxon>Micrococcaceae</taxon>
        <taxon>Paenarthrobacter</taxon>
    </lineage>
</organism>
<keyword evidence="1 2" id="KW-0443">Lipid metabolism</keyword>
<dbReference type="InterPro" id="IPR016035">
    <property type="entry name" value="Acyl_Trfase/lysoPLipase"/>
</dbReference>
<dbReference type="SUPFAM" id="SSF52151">
    <property type="entry name" value="FabD/lysophospholipase-like"/>
    <property type="match status" value="1"/>
</dbReference>
<dbReference type="EMBL" id="JAAOZD010000017">
    <property type="protein sequence ID" value="NIJ03478.1"/>
    <property type="molecule type" value="Genomic_DNA"/>
</dbReference>
<comment type="caution">
    <text evidence="2">Lacks conserved residue(s) required for the propagation of feature annotation.</text>
</comment>
<keyword evidence="2" id="KW-0378">Hydrolase</keyword>
<protein>
    <submittedName>
        <fullName evidence="4">NTE family protein</fullName>
    </submittedName>
</protein>
<keyword evidence="5" id="KW-1185">Reference proteome</keyword>
<dbReference type="Gene3D" id="3.40.1090.10">
    <property type="entry name" value="Cytosolic phospholipase A2 catalytic domain"/>
    <property type="match status" value="2"/>
</dbReference>
<comment type="caution">
    <text evidence="4">The sequence shown here is derived from an EMBL/GenBank/DDBJ whole genome shotgun (WGS) entry which is preliminary data.</text>
</comment>
<proteinExistence type="predicted"/>
<evidence type="ECO:0000256" key="1">
    <source>
        <dbReference type="ARBA" id="ARBA00023098"/>
    </source>
</evidence>
<dbReference type="PROSITE" id="PS51635">
    <property type="entry name" value="PNPLA"/>
    <property type="match status" value="1"/>
</dbReference>